<feature type="transmembrane region" description="Helical" evidence="1">
    <location>
        <begin position="145"/>
        <end position="165"/>
    </location>
</feature>
<proteinExistence type="predicted"/>
<dbReference type="OrthoDB" id="448280at2759"/>
<comment type="caution">
    <text evidence="2">The sequence shown here is derived from an EMBL/GenBank/DDBJ whole genome shotgun (WGS) entry which is preliminary data.</text>
</comment>
<gene>
    <name evidence="2" type="ORF">FBUS_08966</name>
</gene>
<protein>
    <submittedName>
        <fullName evidence="2">Uncharacterized protein</fullName>
    </submittedName>
</protein>
<keyword evidence="1" id="KW-0472">Membrane</keyword>
<accession>A0A8E0RX63</accession>
<keyword evidence="1" id="KW-0812">Transmembrane</keyword>
<feature type="transmembrane region" description="Helical" evidence="1">
    <location>
        <begin position="29"/>
        <end position="48"/>
    </location>
</feature>
<sequence length="171" mass="18690">MVLHQTLCAATLGLRLARASDSRRKGCYTLLLLTFYVFLVPLGTGIGLRLHYTQQSSFNSSVCADSVSICTSSNSTTGIGQPGQMYTTVLMSVLQNFASSAFLYVVFMEMLPTELSRDSASETSCHMVCNDVVGVGANHIFRSHSLVSCFCAFLGFGFLALLRIFHHRDHS</sequence>
<name>A0A8E0RX63_9TREM</name>
<keyword evidence="3" id="KW-1185">Reference proteome</keyword>
<dbReference type="Proteomes" id="UP000728185">
    <property type="component" value="Unassembled WGS sequence"/>
</dbReference>
<evidence type="ECO:0000313" key="2">
    <source>
        <dbReference type="EMBL" id="KAA0190296.1"/>
    </source>
</evidence>
<reference evidence="2" key="1">
    <citation type="submission" date="2019-05" db="EMBL/GenBank/DDBJ databases">
        <title>Annotation for the trematode Fasciolopsis buski.</title>
        <authorList>
            <person name="Choi Y.-J."/>
        </authorList>
    </citation>
    <scope>NUCLEOTIDE SEQUENCE</scope>
    <source>
        <strain evidence="2">HT</strain>
        <tissue evidence="2">Whole worm</tissue>
    </source>
</reference>
<keyword evidence="1" id="KW-1133">Transmembrane helix</keyword>
<feature type="transmembrane region" description="Helical" evidence="1">
    <location>
        <begin position="85"/>
        <end position="107"/>
    </location>
</feature>
<organism evidence="2 3">
    <name type="scientific">Fasciolopsis buskii</name>
    <dbReference type="NCBI Taxonomy" id="27845"/>
    <lineage>
        <taxon>Eukaryota</taxon>
        <taxon>Metazoa</taxon>
        <taxon>Spiralia</taxon>
        <taxon>Lophotrochozoa</taxon>
        <taxon>Platyhelminthes</taxon>
        <taxon>Trematoda</taxon>
        <taxon>Digenea</taxon>
        <taxon>Plagiorchiida</taxon>
        <taxon>Echinostomata</taxon>
        <taxon>Echinostomatoidea</taxon>
        <taxon>Fasciolidae</taxon>
        <taxon>Fasciolopsis</taxon>
    </lineage>
</organism>
<dbReference type="AlphaFoldDB" id="A0A8E0RX63"/>
<evidence type="ECO:0000313" key="3">
    <source>
        <dbReference type="Proteomes" id="UP000728185"/>
    </source>
</evidence>
<evidence type="ECO:0000256" key="1">
    <source>
        <dbReference type="SAM" id="Phobius"/>
    </source>
</evidence>
<dbReference type="EMBL" id="LUCM01007216">
    <property type="protein sequence ID" value="KAA0190296.1"/>
    <property type="molecule type" value="Genomic_DNA"/>
</dbReference>